<evidence type="ECO:0000256" key="3">
    <source>
        <dbReference type="ARBA" id="ARBA00008654"/>
    </source>
</evidence>
<evidence type="ECO:0000256" key="6">
    <source>
        <dbReference type="ARBA" id="ARBA00022964"/>
    </source>
</evidence>
<evidence type="ECO:0000259" key="15">
    <source>
        <dbReference type="Pfam" id="PF06155"/>
    </source>
</evidence>
<keyword evidence="6 16" id="KW-0223">Dioxygenase</keyword>
<dbReference type="SUPFAM" id="SSF51197">
    <property type="entry name" value="Clavaminate synthase-like"/>
    <property type="match status" value="1"/>
</dbReference>
<organism evidence="16 17">
    <name type="scientific">Lichenifustis flavocetrariae</name>
    <dbReference type="NCBI Taxonomy" id="2949735"/>
    <lineage>
        <taxon>Bacteria</taxon>
        <taxon>Pseudomonadati</taxon>
        <taxon>Pseudomonadota</taxon>
        <taxon>Alphaproteobacteria</taxon>
        <taxon>Hyphomicrobiales</taxon>
        <taxon>Lichenihabitantaceae</taxon>
        <taxon>Lichenifustis</taxon>
    </lineage>
</organism>
<protein>
    <recommendedName>
        <fullName evidence="4">trimethyllysine dioxygenase</fullName>
        <ecNumber evidence="4">1.14.11.8</ecNumber>
    </recommendedName>
    <alternativeName>
        <fullName evidence="10">Epsilon-trimethyllysine 2-oxoglutarate dioxygenase</fullName>
    </alternativeName>
    <alternativeName>
        <fullName evidence="9">TML hydroxylase</fullName>
    </alternativeName>
    <alternativeName>
        <fullName evidence="11">TML-alpha-ketoglutarate dioxygenase</fullName>
    </alternativeName>
</protein>
<evidence type="ECO:0000256" key="10">
    <source>
        <dbReference type="ARBA" id="ARBA00031778"/>
    </source>
</evidence>
<comment type="cofactor">
    <cofactor evidence="2">
        <name>L-ascorbate</name>
        <dbReference type="ChEBI" id="CHEBI:38290"/>
    </cofactor>
</comment>
<dbReference type="Pfam" id="PF06155">
    <property type="entry name" value="GBBH-like_N"/>
    <property type="match status" value="1"/>
</dbReference>
<feature type="domain" description="Gamma-butyrobetaine hydroxylase-like N-terminal" evidence="15">
    <location>
        <begin position="14"/>
        <end position="92"/>
    </location>
</feature>
<dbReference type="InterPro" id="IPR042098">
    <property type="entry name" value="TauD-like_sf"/>
</dbReference>
<keyword evidence="7 16" id="KW-0560">Oxidoreductase</keyword>
<dbReference type="Gene3D" id="3.30.2020.30">
    <property type="match status" value="1"/>
</dbReference>
<dbReference type="GO" id="GO:0050353">
    <property type="term" value="F:trimethyllysine dioxygenase activity"/>
    <property type="evidence" value="ECO:0007669"/>
    <property type="project" value="UniProtKB-EC"/>
</dbReference>
<name>A0AA41Z1B2_9HYPH</name>
<comment type="function">
    <text evidence="12">Converts trimethyllysine (TML) into hydroxytrimethyllysine (HTML).</text>
</comment>
<dbReference type="AlphaFoldDB" id="A0AA41Z1B2"/>
<comment type="catalytic activity">
    <reaction evidence="13">
        <text>N(6),N(6),N(6)-trimethyl-L-lysine + 2-oxoglutarate + O2 = (3S)-3-hydroxy-N(6),N(6),N(6)-trimethyl-L-lysine + succinate + CO2</text>
        <dbReference type="Rhea" id="RHEA:14181"/>
        <dbReference type="ChEBI" id="CHEBI:15379"/>
        <dbReference type="ChEBI" id="CHEBI:16526"/>
        <dbReference type="ChEBI" id="CHEBI:16810"/>
        <dbReference type="ChEBI" id="CHEBI:30031"/>
        <dbReference type="ChEBI" id="CHEBI:58100"/>
        <dbReference type="ChEBI" id="CHEBI:141499"/>
        <dbReference type="EC" id="1.14.11.8"/>
    </reaction>
</comment>
<dbReference type="PANTHER" id="PTHR10696">
    <property type="entry name" value="GAMMA-BUTYROBETAINE HYDROXYLASE-RELATED"/>
    <property type="match status" value="1"/>
</dbReference>
<dbReference type="Gene3D" id="3.60.130.10">
    <property type="entry name" value="Clavaminate synthase-like"/>
    <property type="match status" value="1"/>
</dbReference>
<keyword evidence="5" id="KW-0479">Metal-binding</keyword>
<dbReference type="Pfam" id="PF02668">
    <property type="entry name" value="TauD"/>
    <property type="match status" value="1"/>
</dbReference>
<dbReference type="Proteomes" id="UP001165667">
    <property type="component" value="Unassembled WGS sequence"/>
</dbReference>
<gene>
    <name evidence="16" type="ORF">M8523_11150</name>
</gene>
<dbReference type="EC" id="1.14.11.8" evidence="4"/>
<evidence type="ECO:0000256" key="1">
    <source>
        <dbReference type="ARBA" id="ARBA00001954"/>
    </source>
</evidence>
<dbReference type="PANTHER" id="PTHR10696:SF51">
    <property type="entry name" value="TRIMETHYLLYSINE DIOXYGENASE, MITOCHONDRIAL"/>
    <property type="match status" value="1"/>
</dbReference>
<evidence type="ECO:0000256" key="5">
    <source>
        <dbReference type="ARBA" id="ARBA00022723"/>
    </source>
</evidence>
<evidence type="ECO:0000256" key="4">
    <source>
        <dbReference type="ARBA" id="ARBA00012267"/>
    </source>
</evidence>
<evidence type="ECO:0000259" key="14">
    <source>
        <dbReference type="Pfam" id="PF02668"/>
    </source>
</evidence>
<dbReference type="FunFam" id="3.60.130.10:FF:000001">
    <property type="entry name" value="Trimethyllysine dioxygenase, mitochondrial"/>
    <property type="match status" value="1"/>
</dbReference>
<keyword evidence="17" id="KW-1185">Reference proteome</keyword>
<dbReference type="InterPro" id="IPR003819">
    <property type="entry name" value="TauD/TfdA-like"/>
</dbReference>
<evidence type="ECO:0000256" key="2">
    <source>
        <dbReference type="ARBA" id="ARBA00001961"/>
    </source>
</evidence>
<evidence type="ECO:0000313" key="17">
    <source>
        <dbReference type="Proteomes" id="UP001165667"/>
    </source>
</evidence>
<dbReference type="RefSeq" id="WP_282584944.1">
    <property type="nucleotide sequence ID" value="NZ_JAMOIM010000006.1"/>
</dbReference>
<proteinExistence type="inferred from homology"/>
<comment type="similarity">
    <text evidence="3">Belongs to the gamma-BBH/TMLD family.</text>
</comment>
<dbReference type="NCBIfam" id="TIGR02409">
    <property type="entry name" value="carnitine_bodg"/>
    <property type="match status" value="1"/>
</dbReference>
<comment type="caution">
    <text evidence="16">The sequence shown here is derived from an EMBL/GenBank/DDBJ whole genome shotgun (WGS) entry which is preliminary data.</text>
</comment>
<dbReference type="InterPro" id="IPR012775">
    <property type="entry name" value="GBBH-like"/>
</dbReference>
<dbReference type="EMBL" id="JAMOIM010000006">
    <property type="protein sequence ID" value="MCW6508575.1"/>
    <property type="molecule type" value="Genomic_DNA"/>
</dbReference>
<reference evidence="16" key="1">
    <citation type="submission" date="2022-05" db="EMBL/GenBank/DDBJ databases">
        <authorList>
            <person name="Pankratov T."/>
        </authorList>
    </citation>
    <scope>NUCLEOTIDE SEQUENCE</scope>
    <source>
        <strain evidence="16">BP6-180914</strain>
    </source>
</reference>
<dbReference type="InterPro" id="IPR038492">
    <property type="entry name" value="GBBH-like_N_sf"/>
</dbReference>
<sequence>MRPQSVSVTGGGSIVWITWPDGMEARFHAIWLRDNALDAETRSAGNGQRLITILDVPASTAVMDAKISPKGDLAVTFGPNGHRTSFPSAWLRDHVYDTSKAAEPGWVSPETTVWDAGLQTSVPKVSYAAVVRQAPVLRDWLTAVRRYGFAVLRDVPRETGSLAEVVKLFGFVRETNYGRWFDVRAEVDPNNLAFTNLGLQAHTDNPYRDPVPTLQLLCCLENTVEGGESSVVDGFMVAERLRREDRDGFALLTRFPVRFDYGGPAGIRLRAKRPMIELGPDGEMIAVRFNNRSAAPFTDIPFEAMPAFYAAYRRFAEIVEDESMQVTFKLEPGELFIVDNTRVLHARKAFSSSGTRWLQGCYADKDGLLSTLAALETSTTDRVAE</sequence>
<dbReference type="InterPro" id="IPR050411">
    <property type="entry name" value="AlphaKG_dependent_hydroxylases"/>
</dbReference>
<evidence type="ECO:0000256" key="8">
    <source>
        <dbReference type="ARBA" id="ARBA00023004"/>
    </source>
</evidence>
<dbReference type="InterPro" id="IPR010376">
    <property type="entry name" value="GBBH-like_N"/>
</dbReference>
<dbReference type="GO" id="GO:0005506">
    <property type="term" value="F:iron ion binding"/>
    <property type="evidence" value="ECO:0007669"/>
    <property type="project" value="InterPro"/>
</dbReference>
<evidence type="ECO:0000313" key="16">
    <source>
        <dbReference type="EMBL" id="MCW6508575.1"/>
    </source>
</evidence>
<accession>A0AA41Z1B2</accession>
<evidence type="ECO:0000256" key="11">
    <source>
        <dbReference type="ARBA" id="ARBA00032283"/>
    </source>
</evidence>
<evidence type="ECO:0000256" key="7">
    <source>
        <dbReference type="ARBA" id="ARBA00023002"/>
    </source>
</evidence>
<keyword evidence="8" id="KW-0408">Iron</keyword>
<comment type="cofactor">
    <cofactor evidence="1">
        <name>Fe(2+)</name>
        <dbReference type="ChEBI" id="CHEBI:29033"/>
    </cofactor>
</comment>
<feature type="domain" description="TauD/TfdA-like" evidence="14">
    <location>
        <begin position="124"/>
        <end position="362"/>
    </location>
</feature>
<dbReference type="CDD" id="cd00250">
    <property type="entry name" value="CAS_like"/>
    <property type="match status" value="1"/>
</dbReference>
<evidence type="ECO:0000256" key="9">
    <source>
        <dbReference type="ARBA" id="ARBA00030363"/>
    </source>
</evidence>
<evidence type="ECO:0000256" key="13">
    <source>
        <dbReference type="ARBA" id="ARBA00049334"/>
    </source>
</evidence>
<evidence type="ECO:0000256" key="12">
    <source>
        <dbReference type="ARBA" id="ARBA00046008"/>
    </source>
</evidence>
<dbReference type="GO" id="GO:0045329">
    <property type="term" value="P:carnitine biosynthetic process"/>
    <property type="evidence" value="ECO:0007669"/>
    <property type="project" value="InterPro"/>
</dbReference>